<sequence length="118" mass="13217">MEFWLALFDQIKADGKFDGGFLDKNIILFCFLALIQDELDVTAEVWDFHVIRPSTNPCVPSARPNTMFAVPELYAVDSYTCAVDDENLLLCKNNALFRSGIPCDEDGRDIIGMHLLAA</sequence>
<organism evidence="1 2">
    <name type="scientific">Mizuhopecten yessoensis</name>
    <name type="common">Japanese scallop</name>
    <name type="synonym">Patinopecten yessoensis</name>
    <dbReference type="NCBI Taxonomy" id="6573"/>
    <lineage>
        <taxon>Eukaryota</taxon>
        <taxon>Metazoa</taxon>
        <taxon>Spiralia</taxon>
        <taxon>Lophotrochozoa</taxon>
        <taxon>Mollusca</taxon>
        <taxon>Bivalvia</taxon>
        <taxon>Autobranchia</taxon>
        <taxon>Pteriomorphia</taxon>
        <taxon>Pectinida</taxon>
        <taxon>Pectinoidea</taxon>
        <taxon>Pectinidae</taxon>
        <taxon>Mizuhopecten</taxon>
    </lineage>
</organism>
<dbReference type="AlphaFoldDB" id="A0A210PN92"/>
<evidence type="ECO:0000313" key="1">
    <source>
        <dbReference type="EMBL" id="OWF37975.1"/>
    </source>
</evidence>
<reference evidence="1 2" key="1">
    <citation type="journal article" date="2017" name="Nat. Ecol. Evol.">
        <title>Scallop genome provides insights into evolution of bilaterian karyotype and development.</title>
        <authorList>
            <person name="Wang S."/>
            <person name="Zhang J."/>
            <person name="Jiao W."/>
            <person name="Li J."/>
            <person name="Xun X."/>
            <person name="Sun Y."/>
            <person name="Guo X."/>
            <person name="Huan P."/>
            <person name="Dong B."/>
            <person name="Zhang L."/>
            <person name="Hu X."/>
            <person name="Sun X."/>
            <person name="Wang J."/>
            <person name="Zhao C."/>
            <person name="Wang Y."/>
            <person name="Wang D."/>
            <person name="Huang X."/>
            <person name="Wang R."/>
            <person name="Lv J."/>
            <person name="Li Y."/>
            <person name="Zhang Z."/>
            <person name="Liu B."/>
            <person name="Lu W."/>
            <person name="Hui Y."/>
            <person name="Liang J."/>
            <person name="Zhou Z."/>
            <person name="Hou R."/>
            <person name="Li X."/>
            <person name="Liu Y."/>
            <person name="Li H."/>
            <person name="Ning X."/>
            <person name="Lin Y."/>
            <person name="Zhao L."/>
            <person name="Xing Q."/>
            <person name="Dou J."/>
            <person name="Li Y."/>
            <person name="Mao J."/>
            <person name="Guo H."/>
            <person name="Dou H."/>
            <person name="Li T."/>
            <person name="Mu C."/>
            <person name="Jiang W."/>
            <person name="Fu Q."/>
            <person name="Fu X."/>
            <person name="Miao Y."/>
            <person name="Liu J."/>
            <person name="Yu Q."/>
            <person name="Li R."/>
            <person name="Liao H."/>
            <person name="Li X."/>
            <person name="Kong Y."/>
            <person name="Jiang Z."/>
            <person name="Chourrout D."/>
            <person name="Li R."/>
            <person name="Bao Z."/>
        </authorList>
    </citation>
    <scope>NUCLEOTIDE SEQUENCE [LARGE SCALE GENOMIC DNA]</scope>
    <source>
        <strain evidence="1 2">PY_sf001</strain>
    </source>
</reference>
<comment type="caution">
    <text evidence="1">The sequence shown here is derived from an EMBL/GenBank/DDBJ whole genome shotgun (WGS) entry which is preliminary data.</text>
</comment>
<gene>
    <name evidence="1" type="ORF">KP79_PYT14296</name>
</gene>
<evidence type="ECO:0000313" key="2">
    <source>
        <dbReference type="Proteomes" id="UP000242188"/>
    </source>
</evidence>
<keyword evidence="2" id="KW-1185">Reference proteome</keyword>
<dbReference type="STRING" id="6573.A0A210PN92"/>
<name>A0A210PN92_MIZYE</name>
<protein>
    <submittedName>
        <fullName evidence="1">Uncharacterized protein</fullName>
    </submittedName>
</protein>
<accession>A0A210PN92</accession>
<dbReference type="EMBL" id="NEDP02005575">
    <property type="protein sequence ID" value="OWF37975.1"/>
    <property type="molecule type" value="Genomic_DNA"/>
</dbReference>
<proteinExistence type="predicted"/>
<dbReference type="Proteomes" id="UP000242188">
    <property type="component" value="Unassembled WGS sequence"/>
</dbReference>
<dbReference type="OrthoDB" id="6147018at2759"/>